<sequence>MTEQIKQHHQFLPVFQEPPDELDADWTHGLLLVGIGQFPQIEWLEAARSYSAVAMHLVDRALSEGVQWDNAHPALFMCRHALEDGYFRLGIDTRQKRACAGPLDRQITARPQSALSSL</sequence>
<evidence type="ECO:0000313" key="1">
    <source>
        <dbReference type="EMBL" id="MFC3322660.1"/>
    </source>
</evidence>
<evidence type="ECO:0000313" key="2">
    <source>
        <dbReference type="Proteomes" id="UP001595648"/>
    </source>
</evidence>
<name>A0ABV7MMT2_9HYPH</name>
<proteinExistence type="predicted"/>
<dbReference type="Proteomes" id="UP001595648">
    <property type="component" value="Unassembled WGS sequence"/>
</dbReference>
<dbReference type="EMBL" id="JBHRVD010000001">
    <property type="protein sequence ID" value="MFC3322660.1"/>
    <property type="molecule type" value="Genomic_DNA"/>
</dbReference>
<organism evidence="1 2">
    <name type="scientific">Mesorhizobium cantuariense</name>
    <dbReference type="NCBI Taxonomy" id="1300275"/>
    <lineage>
        <taxon>Bacteria</taxon>
        <taxon>Pseudomonadati</taxon>
        <taxon>Pseudomonadota</taxon>
        <taxon>Alphaproteobacteria</taxon>
        <taxon>Hyphomicrobiales</taxon>
        <taxon>Phyllobacteriaceae</taxon>
        <taxon>Mesorhizobium</taxon>
    </lineage>
</organism>
<accession>A0ABV7MMT2</accession>
<keyword evidence="2" id="KW-1185">Reference proteome</keyword>
<gene>
    <name evidence="1" type="ORF">ACFOJ9_12825</name>
</gene>
<comment type="caution">
    <text evidence="1">The sequence shown here is derived from an EMBL/GenBank/DDBJ whole genome shotgun (WGS) entry which is preliminary data.</text>
</comment>
<protein>
    <recommendedName>
        <fullName evidence="3">DUF982 domain-containing protein</fullName>
    </recommendedName>
</protein>
<dbReference type="RefSeq" id="WP_378979213.1">
    <property type="nucleotide sequence ID" value="NZ_JBHRVD010000001.1"/>
</dbReference>
<evidence type="ECO:0008006" key="3">
    <source>
        <dbReference type="Google" id="ProtNLM"/>
    </source>
</evidence>
<reference evidence="2" key="1">
    <citation type="journal article" date="2019" name="Int. J. Syst. Evol. Microbiol.">
        <title>The Global Catalogue of Microorganisms (GCM) 10K type strain sequencing project: providing services to taxonomists for standard genome sequencing and annotation.</title>
        <authorList>
            <consortium name="The Broad Institute Genomics Platform"/>
            <consortium name="The Broad Institute Genome Sequencing Center for Infectious Disease"/>
            <person name="Wu L."/>
            <person name="Ma J."/>
        </authorList>
    </citation>
    <scope>NUCLEOTIDE SEQUENCE [LARGE SCALE GENOMIC DNA]</scope>
    <source>
        <strain evidence="2">ICMP 19515</strain>
    </source>
</reference>